<gene>
    <name evidence="1" type="ORF">POTOM_060635</name>
</gene>
<dbReference type="AlphaFoldDB" id="A0A8X7XT34"/>
<reference evidence="1" key="1">
    <citation type="journal article" date="2020" name="bioRxiv">
        <title>Hybrid origin of Populus tomentosa Carr. identified through genome sequencing and phylogenomic analysis.</title>
        <authorList>
            <person name="An X."/>
            <person name="Gao K."/>
            <person name="Chen Z."/>
            <person name="Li J."/>
            <person name="Yang X."/>
            <person name="Yang X."/>
            <person name="Zhou J."/>
            <person name="Guo T."/>
            <person name="Zhao T."/>
            <person name="Huang S."/>
            <person name="Miao D."/>
            <person name="Khan W.U."/>
            <person name="Rao P."/>
            <person name="Ye M."/>
            <person name="Lei B."/>
            <person name="Liao W."/>
            <person name="Wang J."/>
            <person name="Ji L."/>
            <person name="Li Y."/>
            <person name="Guo B."/>
            <person name="Mustafa N.S."/>
            <person name="Li S."/>
            <person name="Yun Q."/>
            <person name="Keller S.R."/>
            <person name="Mao J."/>
            <person name="Zhang R."/>
            <person name="Strauss S.H."/>
        </authorList>
    </citation>
    <scope>NUCLEOTIDE SEQUENCE</scope>
    <source>
        <strain evidence="1">GM15</strain>
        <tissue evidence="1">Leaf</tissue>
    </source>
</reference>
<organism evidence="1 2">
    <name type="scientific">Populus tomentosa</name>
    <name type="common">Chinese white poplar</name>
    <dbReference type="NCBI Taxonomy" id="118781"/>
    <lineage>
        <taxon>Eukaryota</taxon>
        <taxon>Viridiplantae</taxon>
        <taxon>Streptophyta</taxon>
        <taxon>Embryophyta</taxon>
        <taxon>Tracheophyta</taxon>
        <taxon>Spermatophyta</taxon>
        <taxon>Magnoliopsida</taxon>
        <taxon>eudicotyledons</taxon>
        <taxon>Gunneridae</taxon>
        <taxon>Pentapetalae</taxon>
        <taxon>rosids</taxon>
        <taxon>fabids</taxon>
        <taxon>Malpighiales</taxon>
        <taxon>Salicaceae</taxon>
        <taxon>Saliceae</taxon>
        <taxon>Populus</taxon>
    </lineage>
</organism>
<accession>A0A8X7XT34</accession>
<keyword evidence="2" id="KW-1185">Reference proteome</keyword>
<sequence>MRILSPEILYWAQMGFMGRGNQQGLMKGASNPHDPPPDGGPIYKACTVVYMNPNLKFDDLNCAINLPNAIVRTRRTIDFTIELQVSYKSFSRCHLFILCDDRIIKTKGLKEDENSVMVSVINGTSYGKKDPSESQHWLQIRQGSVRTAVRGDDTSVCCSGCILGLQTVCRSECSGGATYG</sequence>
<protein>
    <submittedName>
        <fullName evidence="1">Uncharacterized protein</fullName>
    </submittedName>
</protein>
<evidence type="ECO:0000313" key="1">
    <source>
        <dbReference type="EMBL" id="KAG6736512.1"/>
    </source>
</evidence>
<comment type="caution">
    <text evidence="1">The sequence shown here is derived from an EMBL/GenBank/DDBJ whole genome shotgun (WGS) entry which is preliminary data.</text>
</comment>
<dbReference type="Proteomes" id="UP000886885">
    <property type="component" value="Unassembled WGS sequence"/>
</dbReference>
<dbReference type="EMBL" id="JAAWWB010000820">
    <property type="protein sequence ID" value="KAG6736512.1"/>
    <property type="molecule type" value="Genomic_DNA"/>
</dbReference>
<evidence type="ECO:0000313" key="2">
    <source>
        <dbReference type="Proteomes" id="UP000886885"/>
    </source>
</evidence>
<name>A0A8X7XT34_POPTO</name>
<proteinExistence type="predicted"/>